<proteinExistence type="predicted"/>
<name>A0A5S4F073_9ACTN</name>
<dbReference type="GO" id="GO:0017136">
    <property type="term" value="F:histone deacetylase activity, NAD-dependent"/>
    <property type="evidence" value="ECO:0007669"/>
    <property type="project" value="TreeGrafter"/>
</dbReference>
<dbReference type="Gene3D" id="3.30.1600.10">
    <property type="entry name" value="SIR2/SIRT2 'Small Domain"/>
    <property type="match status" value="1"/>
</dbReference>
<evidence type="ECO:0000313" key="7">
    <source>
        <dbReference type="EMBL" id="TMR09435.1"/>
    </source>
</evidence>
<evidence type="ECO:0000259" key="6">
    <source>
        <dbReference type="PROSITE" id="PS50305"/>
    </source>
</evidence>
<dbReference type="InterPro" id="IPR026591">
    <property type="entry name" value="Sirtuin_cat_small_dom_sf"/>
</dbReference>
<gene>
    <name evidence="7" type="ORF">ETD86_43635</name>
</gene>
<keyword evidence="3" id="KW-0520">NAD</keyword>
<dbReference type="InterPro" id="IPR026590">
    <property type="entry name" value="Ssirtuin_cat_dom"/>
</dbReference>
<dbReference type="Pfam" id="PF02146">
    <property type="entry name" value="SIR2"/>
    <property type="match status" value="1"/>
</dbReference>
<dbReference type="OrthoDB" id="9800582at2"/>
<dbReference type="Proteomes" id="UP000309128">
    <property type="component" value="Unassembled WGS sequence"/>
</dbReference>
<feature type="region of interest" description="Disordered" evidence="5">
    <location>
        <begin position="1"/>
        <end position="21"/>
    </location>
</feature>
<feature type="binding site" evidence="4">
    <location>
        <position position="156"/>
    </location>
    <ligand>
        <name>Zn(2+)</name>
        <dbReference type="ChEBI" id="CHEBI:29105"/>
    </ligand>
</feature>
<evidence type="ECO:0000256" key="4">
    <source>
        <dbReference type="PROSITE-ProRule" id="PRU00236"/>
    </source>
</evidence>
<dbReference type="PANTHER" id="PTHR11085:SF4">
    <property type="entry name" value="NAD-DEPENDENT PROTEIN DEACYLASE"/>
    <property type="match status" value="1"/>
</dbReference>
<feature type="domain" description="Deacetylase sirtuin-type" evidence="6">
    <location>
        <begin position="18"/>
        <end position="280"/>
    </location>
</feature>
<dbReference type="PROSITE" id="PS50305">
    <property type="entry name" value="SIRTUIN"/>
    <property type="match status" value="1"/>
</dbReference>
<dbReference type="Gene3D" id="3.40.50.1220">
    <property type="entry name" value="TPP-binding domain"/>
    <property type="match status" value="1"/>
</dbReference>
<dbReference type="InterPro" id="IPR050134">
    <property type="entry name" value="NAD-dep_sirtuin_deacylases"/>
</dbReference>
<dbReference type="AlphaFoldDB" id="A0A5S4F073"/>
<sequence length="281" mass="30080">MRRSEQEDRPADLDAVDHEDVGRKSHTEVKCDTVCQVNEPLSVSVLTGAGISTDSGIPDFRGPQGVWTKDPQAEANATIDRYLADPEVRRRSWLARVGHPAWTARPNAAHRALVDLEHAGLLRALITQNIDELHQRAGSAPEKVIELHGTMHRAECLSCDLITPMPEVLARVAAGEDDPPCPRCGGIQKANTISFGQSLKPEVLGAALDAARSCQVFVAVGTSLTVHPAAGLCGEALDAGARLVIVNAQPTPYDPFADQVINEPIGQALPVLVQELIDAAR</sequence>
<feature type="binding site" evidence="4">
    <location>
        <position position="159"/>
    </location>
    <ligand>
        <name>Zn(2+)</name>
        <dbReference type="ChEBI" id="CHEBI:29105"/>
    </ligand>
</feature>
<keyword evidence="4" id="KW-0862">Zinc</keyword>
<accession>A0A5S4F073</accession>
<keyword evidence="2" id="KW-0808">Transferase</keyword>
<reference evidence="7 8" key="1">
    <citation type="submission" date="2019-05" db="EMBL/GenBank/DDBJ databases">
        <title>Draft genome sequence of Nonomuraea turkmeniaca DSM 43926.</title>
        <authorList>
            <person name="Saricaoglu S."/>
            <person name="Isik K."/>
        </authorList>
    </citation>
    <scope>NUCLEOTIDE SEQUENCE [LARGE SCALE GENOMIC DNA]</scope>
    <source>
        <strain evidence="7 8">DSM 43926</strain>
    </source>
</reference>
<dbReference type="EMBL" id="VCKY01000234">
    <property type="protein sequence ID" value="TMR09435.1"/>
    <property type="molecule type" value="Genomic_DNA"/>
</dbReference>
<organism evidence="7 8">
    <name type="scientific">Nonomuraea turkmeniaca</name>
    <dbReference type="NCBI Taxonomy" id="103838"/>
    <lineage>
        <taxon>Bacteria</taxon>
        <taxon>Bacillati</taxon>
        <taxon>Actinomycetota</taxon>
        <taxon>Actinomycetes</taxon>
        <taxon>Streptosporangiales</taxon>
        <taxon>Streptosporangiaceae</taxon>
        <taxon>Nonomuraea</taxon>
    </lineage>
</organism>
<comment type="caution">
    <text evidence="7">The sequence shown here is derived from an EMBL/GenBank/DDBJ whole genome shotgun (WGS) entry which is preliminary data.</text>
</comment>
<dbReference type="PANTHER" id="PTHR11085">
    <property type="entry name" value="NAD-DEPENDENT PROTEIN DEACYLASE SIRTUIN-5, MITOCHONDRIAL-RELATED"/>
    <property type="match status" value="1"/>
</dbReference>
<evidence type="ECO:0000256" key="2">
    <source>
        <dbReference type="ARBA" id="ARBA00022679"/>
    </source>
</evidence>
<feature type="binding site" evidence="4">
    <location>
        <position position="181"/>
    </location>
    <ligand>
        <name>Zn(2+)</name>
        <dbReference type="ChEBI" id="CHEBI:29105"/>
    </ligand>
</feature>
<feature type="active site" description="Proton acceptor" evidence="4">
    <location>
        <position position="148"/>
    </location>
</feature>
<keyword evidence="4" id="KW-0479">Metal-binding</keyword>
<dbReference type="InterPro" id="IPR003000">
    <property type="entry name" value="Sirtuin"/>
</dbReference>
<evidence type="ECO:0000256" key="1">
    <source>
        <dbReference type="ARBA" id="ARBA00012928"/>
    </source>
</evidence>
<evidence type="ECO:0000313" key="8">
    <source>
        <dbReference type="Proteomes" id="UP000309128"/>
    </source>
</evidence>
<dbReference type="GO" id="GO:0046872">
    <property type="term" value="F:metal ion binding"/>
    <property type="evidence" value="ECO:0007669"/>
    <property type="project" value="UniProtKB-KW"/>
</dbReference>
<evidence type="ECO:0000256" key="3">
    <source>
        <dbReference type="ARBA" id="ARBA00023027"/>
    </source>
</evidence>
<feature type="binding site" evidence="4">
    <location>
        <position position="184"/>
    </location>
    <ligand>
        <name>Zn(2+)</name>
        <dbReference type="ChEBI" id="CHEBI:29105"/>
    </ligand>
</feature>
<dbReference type="InterPro" id="IPR029035">
    <property type="entry name" value="DHS-like_NAD/FAD-binding_dom"/>
</dbReference>
<dbReference type="SUPFAM" id="SSF52467">
    <property type="entry name" value="DHS-like NAD/FAD-binding domain"/>
    <property type="match status" value="1"/>
</dbReference>
<evidence type="ECO:0000256" key="5">
    <source>
        <dbReference type="SAM" id="MobiDB-lite"/>
    </source>
</evidence>
<dbReference type="GO" id="GO:0070403">
    <property type="term" value="F:NAD+ binding"/>
    <property type="evidence" value="ECO:0007669"/>
    <property type="project" value="InterPro"/>
</dbReference>
<dbReference type="EC" id="2.3.1.286" evidence="1"/>
<protein>
    <recommendedName>
        <fullName evidence="1">protein acetyllysine N-acetyltransferase</fullName>
        <ecNumber evidence="1">2.3.1.286</ecNumber>
    </recommendedName>
</protein>
<keyword evidence="8" id="KW-1185">Reference proteome</keyword>